<keyword evidence="4" id="KW-0808">Transferase</keyword>
<evidence type="ECO:0000259" key="3">
    <source>
        <dbReference type="Pfam" id="PF02397"/>
    </source>
</evidence>
<organism evidence="4 5">
    <name type="scientific">Alkalibacterium indicireducens</name>
    <dbReference type="NCBI Taxonomy" id="398758"/>
    <lineage>
        <taxon>Bacteria</taxon>
        <taxon>Bacillati</taxon>
        <taxon>Bacillota</taxon>
        <taxon>Bacilli</taxon>
        <taxon>Lactobacillales</taxon>
        <taxon>Carnobacteriaceae</taxon>
        <taxon>Alkalibacterium</taxon>
    </lineage>
</organism>
<feature type="domain" description="Bacterial sugar transferase" evidence="3">
    <location>
        <begin position="27"/>
        <end position="216"/>
    </location>
</feature>
<evidence type="ECO:0000313" key="5">
    <source>
        <dbReference type="Proteomes" id="UP001410648"/>
    </source>
</evidence>
<dbReference type="InterPro" id="IPR003362">
    <property type="entry name" value="Bact_transf"/>
</dbReference>
<dbReference type="PANTHER" id="PTHR30576:SF10">
    <property type="entry name" value="SLL5057 PROTEIN"/>
    <property type="match status" value="1"/>
</dbReference>
<dbReference type="GO" id="GO:0016740">
    <property type="term" value="F:transferase activity"/>
    <property type="evidence" value="ECO:0007669"/>
    <property type="project" value="UniProtKB-KW"/>
</dbReference>
<keyword evidence="5" id="KW-1185">Reference proteome</keyword>
<sequence length="221" mass="25531">MFIYRINKVAQALPIDKRQTVLFQLIKRTIDVFFSLLALIILLPILLLITACIKLTDFSSSVIFVQERIGIDGKKFNMYKFRSMCPDAEDKLQLLLDKNEADGAMFKIKEDPRVTPIGRVLRNYSLDELPQFYNVLRGDMSLIGPRPCLYRELQNYTEHDKLRLKVKPGITGLWQVSGRSGLSFEQMIELDLAYIKTMSVKNDLKILIKTMIVVFKSENAY</sequence>
<keyword evidence="2" id="KW-1133">Transmembrane helix</keyword>
<comment type="caution">
    <text evidence="4">The sequence shown here is derived from an EMBL/GenBank/DDBJ whole genome shotgun (WGS) entry which is preliminary data.</text>
</comment>
<reference evidence="4 5" key="1">
    <citation type="journal article" date="2019" name="Int. J. Syst. Evol. Microbiol.">
        <title>The Global Catalogue of Microorganisms (GCM) 10K type strain sequencing project: providing services to taxonomists for standard genome sequencing and annotation.</title>
        <authorList>
            <consortium name="The Broad Institute Genomics Platform"/>
            <consortium name="The Broad Institute Genome Sequencing Center for Infectious Disease"/>
            <person name="Wu L."/>
            <person name="Ma J."/>
        </authorList>
    </citation>
    <scope>NUCLEOTIDE SEQUENCE [LARGE SCALE GENOMIC DNA]</scope>
    <source>
        <strain evidence="4 5">JCM 14232</strain>
    </source>
</reference>
<keyword evidence="2" id="KW-0812">Transmembrane</keyword>
<name>A0ABN1AIN0_9LACT</name>
<keyword evidence="2" id="KW-0472">Membrane</keyword>
<feature type="transmembrane region" description="Helical" evidence="2">
    <location>
        <begin position="32"/>
        <end position="53"/>
    </location>
</feature>
<dbReference type="RefSeq" id="WP_346023975.1">
    <property type="nucleotide sequence ID" value="NZ_BAAADA010000040.1"/>
</dbReference>
<dbReference type="Proteomes" id="UP001410648">
    <property type="component" value="Unassembled WGS sequence"/>
</dbReference>
<accession>A0ABN1AIN0</accession>
<evidence type="ECO:0000313" key="4">
    <source>
        <dbReference type="EMBL" id="GAA0477488.1"/>
    </source>
</evidence>
<proteinExistence type="inferred from homology"/>
<gene>
    <name evidence="4" type="ORF">GCM10008936_04690</name>
</gene>
<protein>
    <submittedName>
        <fullName evidence="4">Sugar transferase</fullName>
    </submittedName>
</protein>
<dbReference type="EMBL" id="BAAADA010000040">
    <property type="protein sequence ID" value="GAA0477488.1"/>
    <property type="molecule type" value="Genomic_DNA"/>
</dbReference>
<evidence type="ECO:0000256" key="2">
    <source>
        <dbReference type="SAM" id="Phobius"/>
    </source>
</evidence>
<dbReference type="PANTHER" id="PTHR30576">
    <property type="entry name" value="COLANIC BIOSYNTHESIS UDP-GLUCOSE LIPID CARRIER TRANSFERASE"/>
    <property type="match status" value="1"/>
</dbReference>
<comment type="similarity">
    <text evidence="1">Belongs to the bacterial sugar transferase family.</text>
</comment>
<dbReference type="Pfam" id="PF02397">
    <property type="entry name" value="Bac_transf"/>
    <property type="match status" value="1"/>
</dbReference>
<evidence type="ECO:0000256" key="1">
    <source>
        <dbReference type="ARBA" id="ARBA00006464"/>
    </source>
</evidence>